<organism evidence="2 3">
    <name type="scientific">Streptomyces pyxinae</name>
    <dbReference type="NCBI Taxonomy" id="2970734"/>
    <lineage>
        <taxon>Bacteria</taxon>
        <taxon>Bacillati</taxon>
        <taxon>Actinomycetota</taxon>
        <taxon>Actinomycetes</taxon>
        <taxon>Kitasatosporales</taxon>
        <taxon>Streptomycetaceae</taxon>
        <taxon>Streptomyces</taxon>
    </lineage>
</organism>
<feature type="transmembrane region" description="Helical" evidence="1">
    <location>
        <begin position="104"/>
        <end position="121"/>
    </location>
</feature>
<evidence type="ECO:0000313" key="2">
    <source>
        <dbReference type="EMBL" id="MCS0634452.1"/>
    </source>
</evidence>
<evidence type="ECO:0000313" key="3">
    <source>
        <dbReference type="Proteomes" id="UP001431313"/>
    </source>
</evidence>
<name>A0ABT2CAM3_9ACTN</name>
<dbReference type="RefSeq" id="WP_258784960.1">
    <property type="nucleotide sequence ID" value="NZ_JANUGQ010000001.1"/>
</dbReference>
<dbReference type="Proteomes" id="UP001431313">
    <property type="component" value="Unassembled WGS sequence"/>
</dbReference>
<keyword evidence="1" id="KW-0472">Membrane</keyword>
<protein>
    <submittedName>
        <fullName evidence="2">DUF6113 family protein</fullName>
    </submittedName>
</protein>
<proteinExistence type="predicted"/>
<evidence type="ECO:0000256" key="1">
    <source>
        <dbReference type="SAM" id="Phobius"/>
    </source>
</evidence>
<keyword evidence="1" id="KW-1133">Transmembrane helix</keyword>
<reference evidence="2" key="1">
    <citation type="submission" date="2022-08" db="EMBL/GenBank/DDBJ databases">
        <authorList>
            <person name="Somphong A."/>
            <person name="Phongsopitanun W."/>
        </authorList>
    </citation>
    <scope>NUCLEOTIDE SEQUENCE</scope>
    <source>
        <strain evidence="2">LP05-1</strain>
    </source>
</reference>
<keyword evidence="3" id="KW-1185">Reference proteome</keyword>
<dbReference type="InterPro" id="IPR046095">
    <property type="entry name" value="DUF6113"/>
</dbReference>
<gene>
    <name evidence="2" type="ORF">NX801_01975</name>
</gene>
<dbReference type="EMBL" id="JANUGQ010000001">
    <property type="protein sequence ID" value="MCS0634452.1"/>
    <property type="molecule type" value="Genomic_DNA"/>
</dbReference>
<sequence>MSAQGSPMARPLRFRPGRLAGLAGLVLLGALVGCAGALVQSLWFPGGLLLALAGCAGLFYGGLRAAGGQLGVAAPGVGWLVAVILLAFGRSEGDQVFWGGLPETVYLLGGMAVAVICATVPRTRP</sequence>
<feature type="transmembrane region" description="Helical" evidence="1">
    <location>
        <begin position="70"/>
        <end position="89"/>
    </location>
</feature>
<feature type="transmembrane region" description="Helical" evidence="1">
    <location>
        <begin position="46"/>
        <end position="63"/>
    </location>
</feature>
<dbReference type="Pfam" id="PF19608">
    <property type="entry name" value="DUF6113"/>
    <property type="match status" value="1"/>
</dbReference>
<comment type="caution">
    <text evidence="2">The sequence shown here is derived from an EMBL/GenBank/DDBJ whole genome shotgun (WGS) entry which is preliminary data.</text>
</comment>
<keyword evidence="1" id="KW-0812">Transmembrane</keyword>
<accession>A0ABT2CAM3</accession>